<feature type="region of interest" description="Disordered" evidence="5">
    <location>
        <begin position="316"/>
        <end position="344"/>
    </location>
</feature>
<dbReference type="AlphaFoldDB" id="A0A537JKS1"/>
<dbReference type="CDD" id="cd08645">
    <property type="entry name" value="FMT_core_GART"/>
    <property type="match status" value="1"/>
</dbReference>
<feature type="site" description="Raises pKa of active site His" evidence="4">
    <location>
        <position position="496"/>
    </location>
</feature>
<evidence type="ECO:0000313" key="8">
    <source>
        <dbReference type="EMBL" id="TMI84128.1"/>
    </source>
</evidence>
<dbReference type="Gene3D" id="3.40.50.170">
    <property type="entry name" value="Formyl transferase, N-terminal domain"/>
    <property type="match status" value="1"/>
</dbReference>
<gene>
    <name evidence="4" type="primary">purN</name>
    <name evidence="8" type="ORF">E6H04_01765</name>
</gene>
<dbReference type="EMBL" id="VBAO01000045">
    <property type="protein sequence ID" value="TMI84128.1"/>
    <property type="molecule type" value="Genomic_DNA"/>
</dbReference>
<proteinExistence type="inferred from homology"/>
<organism evidence="8 9">
    <name type="scientific">Candidatus Segetimicrobium genomatis</name>
    <dbReference type="NCBI Taxonomy" id="2569760"/>
    <lineage>
        <taxon>Bacteria</taxon>
        <taxon>Bacillati</taxon>
        <taxon>Candidatus Sysuimicrobiota</taxon>
        <taxon>Candidatus Sysuimicrobiia</taxon>
        <taxon>Candidatus Sysuimicrobiales</taxon>
        <taxon>Candidatus Segetimicrobiaceae</taxon>
        <taxon>Candidatus Segetimicrobium</taxon>
    </lineage>
</organism>
<dbReference type="EC" id="2.1.2.2" evidence="4"/>
<dbReference type="InterPro" id="IPR036477">
    <property type="entry name" value="Formyl_transf_N_sf"/>
</dbReference>
<feature type="binding site" evidence="4">
    <location>
        <position position="453"/>
    </location>
    <ligand>
        <name>(6R)-10-formyltetrahydrofolate</name>
        <dbReference type="ChEBI" id="CHEBI:195366"/>
    </ligand>
</feature>
<dbReference type="InterPro" id="IPR016188">
    <property type="entry name" value="PurM-like_N"/>
</dbReference>
<accession>A0A537JKS1</accession>
<comment type="catalytic activity">
    <reaction evidence="4">
        <text>N(1)-(5-phospho-beta-D-ribosyl)glycinamide + (6R)-10-formyltetrahydrofolate = N(2)-formyl-N(1)-(5-phospho-beta-D-ribosyl)glycinamide + (6S)-5,6,7,8-tetrahydrofolate + H(+)</text>
        <dbReference type="Rhea" id="RHEA:15053"/>
        <dbReference type="ChEBI" id="CHEBI:15378"/>
        <dbReference type="ChEBI" id="CHEBI:57453"/>
        <dbReference type="ChEBI" id="CHEBI:143788"/>
        <dbReference type="ChEBI" id="CHEBI:147286"/>
        <dbReference type="ChEBI" id="CHEBI:195366"/>
        <dbReference type="EC" id="2.1.2.2"/>
    </reaction>
</comment>
<keyword evidence="2 4" id="KW-0808">Transferase</keyword>
<evidence type="ECO:0000256" key="1">
    <source>
        <dbReference type="ARBA" id="ARBA00005054"/>
    </source>
</evidence>
<comment type="function">
    <text evidence="4">Catalyzes the transfer of a formyl group from 10-formyltetrahydrofolate to 5-phospho-ribosyl-glycinamide (GAR), producing 5-phospho-ribosyl-N-formylglycinamide (FGAR) and tetrahydrofolate.</text>
</comment>
<feature type="compositionally biased region" description="Polar residues" evidence="5">
    <location>
        <begin position="238"/>
        <end position="251"/>
    </location>
</feature>
<feature type="compositionally biased region" description="Low complexity" evidence="5">
    <location>
        <begin position="211"/>
        <end position="220"/>
    </location>
</feature>
<dbReference type="NCBIfam" id="TIGR00639">
    <property type="entry name" value="PurN"/>
    <property type="match status" value="1"/>
</dbReference>
<reference evidence="8 9" key="1">
    <citation type="journal article" date="2019" name="Nat. Microbiol.">
        <title>Mediterranean grassland soil C-N compound turnover is dependent on rainfall and depth, and is mediated by genomically divergent microorganisms.</title>
        <authorList>
            <person name="Diamond S."/>
            <person name="Andeer P.F."/>
            <person name="Li Z."/>
            <person name="Crits-Christoph A."/>
            <person name="Burstein D."/>
            <person name="Anantharaman K."/>
            <person name="Lane K.R."/>
            <person name="Thomas B.C."/>
            <person name="Pan C."/>
            <person name="Northen T.R."/>
            <person name="Banfield J.F."/>
        </authorList>
    </citation>
    <scope>NUCLEOTIDE SEQUENCE [LARGE SCALE GENOMIC DNA]</scope>
    <source>
        <strain evidence="8">NP_7</strain>
    </source>
</reference>
<dbReference type="GO" id="GO:0005829">
    <property type="term" value="C:cytosol"/>
    <property type="evidence" value="ECO:0007669"/>
    <property type="project" value="TreeGrafter"/>
</dbReference>
<protein>
    <recommendedName>
        <fullName evidence="4">Phosphoribosylglycinamide formyltransferase</fullName>
        <ecNumber evidence="4">2.1.2.2</ecNumber>
    </recommendedName>
    <alternativeName>
        <fullName evidence="4">5'-phosphoribosylglycinamide transformylase</fullName>
    </alternativeName>
    <alternativeName>
        <fullName evidence="4">GAR transformylase</fullName>
        <shortName evidence="4">GART</shortName>
    </alternativeName>
</protein>
<evidence type="ECO:0000256" key="5">
    <source>
        <dbReference type="SAM" id="MobiDB-lite"/>
    </source>
</evidence>
<evidence type="ECO:0000256" key="2">
    <source>
        <dbReference type="ARBA" id="ARBA00022679"/>
    </source>
</evidence>
<dbReference type="InterPro" id="IPR036921">
    <property type="entry name" value="PurM-like_N_sf"/>
</dbReference>
<dbReference type="PANTHER" id="PTHR43369:SF2">
    <property type="entry name" value="PHOSPHORIBOSYLGLYCINAMIDE FORMYLTRANSFERASE"/>
    <property type="match status" value="1"/>
</dbReference>
<dbReference type="UniPathway" id="UPA00074">
    <property type="reaction ID" value="UER00126"/>
</dbReference>
<dbReference type="GO" id="GO:0006189">
    <property type="term" value="P:'de novo' IMP biosynthetic process"/>
    <property type="evidence" value="ECO:0007669"/>
    <property type="project" value="UniProtKB-UniRule"/>
</dbReference>
<feature type="region of interest" description="Disordered" evidence="5">
    <location>
        <begin position="198"/>
        <end position="293"/>
    </location>
</feature>
<feature type="binding site" evidence="4">
    <location>
        <position position="411"/>
    </location>
    <ligand>
        <name>(6R)-10-formyltetrahydrofolate</name>
        <dbReference type="ChEBI" id="CHEBI:195366"/>
    </ligand>
</feature>
<dbReference type="Pfam" id="PF00586">
    <property type="entry name" value="AIRS"/>
    <property type="match status" value="1"/>
</dbReference>
<evidence type="ECO:0000259" key="6">
    <source>
        <dbReference type="Pfam" id="PF00551"/>
    </source>
</evidence>
<dbReference type="SUPFAM" id="SSF53328">
    <property type="entry name" value="Formyltransferase"/>
    <property type="match status" value="1"/>
</dbReference>
<dbReference type="Proteomes" id="UP000320048">
    <property type="component" value="Unassembled WGS sequence"/>
</dbReference>
<comment type="pathway">
    <text evidence="1 4">Purine metabolism; IMP biosynthesis via de novo pathway; N(2)-formyl-N(1)-(5-phospho-D-ribosyl)glycinamide from N(1)-(5-phospho-D-ribosyl)glycinamide (10-formyl THF route): step 1/1.</text>
</comment>
<dbReference type="InterPro" id="IPR004607">
    <property type="entry name" value="GART"/>
</dbReference>
<dbReference type="Pfam" id="PF00551">
    <property type="entry name" value="Formyl_trans_N"/>
    <property type="match status" value="1"/>
</dbReference>
<feature type="binding site" evidence="4">
    <location>
        <begin position="436"/>
        <end position="439"/>
    </location>
    <ligand>
        <name>(6R)-10-formyltetrahydrofolate</name>
        <dbReference type="ChEBI" id="CHEBI:195366"/>
    </ligand>
</feature>
<evidence type="ECO:0000256" key="4">
    <source>
        <dbReference type="HAMAP-Rule" id="MF_01930"/>
    </source>
</evidence>
<evidence type="ECO:0000313" key="9">
    <source>
        <dbReference type="Proteomes" id="UP000320048"/>
    </source>
</evidence>
<keyword evidence="3 4" id="KW-0658">Purine biosynthesis</keyword>
<dbReference type="HAMAP" id="MF_01930">
    <property type="entry name" value="PurN"/>
    <property type="match status" value="1"/>
</dbReference>
<dbReference type="GO" id="GO:0004644">
    <property type="term" value="F:phosphoribosylglycinamide formyltransferase activity"/>
    <property type="evidence" value="ECO:0007669"/>
    <property type="project" value="UniProtKB-UniRule"/>
</dbReference>
<feature type="domain" description="Formyl transferase N-terminal" evidence="6">
    <location>
        <begin position="349"/>
        <end position="533"/>
    </location>
</feature>
<feature type="compositionally biased region" description="Low complexity" evidence="5">
    <location>
        <begin position="323"/>
        <end position="338"/>
    </location>
</feature>
<comment type="caution">
    <text evidence="8">The sequence shown here is derived from an EMBL/GenBank/DDBJ whole genome shotgun (WGS) entry which is preliminary data.</text>
</comment>
<feature type="active site" description="Proton donor" evidence="4">
    <location>
        <position position="455"/>
    </location>
</feature>
<evidence type="ECO:0000256" key="3">
    <source>
        <dbReference type="ARBA" id="ARBA00022755"/>
    </source>
</evidence>
<sequence length="563" mass="58812">MPGRSAPPSTYREAGVDPDSKEAILAGVRTRIRSTYRDPVLGSGDGFAGLFRLAGYRDPVLVSSIDGVGTKTRIAAALGRWQVVGADIVSHGANDVLCCGAAPLFMLDYVASRVLDAEAITGILGGIVEACRDQGIVLLGGETAEMPGVYVKSEVDIVGATVGVVERDRVITGEAIRPGDVTPTGTRSRARCCCRMARTRERPSGGRSRRSPAGSPSPSGTRCSHPTARTRARCSPCGSGSRSAGSPTSPEAGSRATWCGSCPRDAAPASTPAGGRPRPCLRSSRSGGGSRTARCFGRSTWASACSWSFGRAKAHRRCRSSRRPGSARGSSAASPPARGESRSVPEPLRVGVLVSGTGSNLQALIDACRAGAIPAEVVLVISNVPKAFALERARAGGIPAVVVDHRAHSTRAAFEAALKEALDAHRVQLICLAGFLRILSAEFVATFAGRIMNIHPALLPAFGGKGMYGERVHRAVLASGARESGCTVHFVTAEPDGGPIITRATVPVEAQDTPATLAARVAREEHRLYPLAVRWFAEGRFRLEGDRVAILSPEGAAFASEPR</sequence>
<evidence type="ECO:0000259" key="7">
    <source>
        <dbReference type="Pfam" id="PF00586"/>
    </source>
</evidence>
<dbReference type="InterPro" id="IPR002376">
    <property type="entry name" value="Formyl_transf_N"/>
</dbReference>
<name>A0A537JKS1_9BACT</name>
<feature type="compositionally biased region" description="Low complexity" evidence="5">
    <location>
        <begin position="274"/>
        <end position="285"/>
    </location>
</feature>
<comment type="similarity">
    <text evidence="4">Belongs to the GART family.</text>
</comment>
<dbReference type="Gene3D" id="3.30.1330.10">
    <property type="entry name" value="PurM-like, N-terminal domain"/>
    <property type="match status" value="1"/>
</dbReference>
<feature type="domain" description="PurM-like N-terminal" evidence="7">
    <location>
        <begin position="60"/>
        <end position="165"/>
    </location>
</feature>
<feature type="binding site" evidence="4">
    <location>
        <begin position="358"/>
        <end position="360"/>
    </location>
    <ligand>
        <name>N(1)-(5-phospho-beta-D-ribosyl)glycinamide</name>
        <dbReference type="ChEBI" id="CHEBI:143788"/>
    </ligand>
</feature>
<dbReference type="SUPFAM" id="SSF55326">
    <property type="entry name" value="PurM N-terminal domain-like"/>
    <property type="match status" value="1"/>
</dbReference>
<dbReference type="PANTHER" id="PTHR43369">
    <property type="entry name" value="PHOSPHORIBOSYLGLYCINAMIDE FORMYLTRANSFERASE"/>
    <property type="match status" value="1"/>
</dbReference>